<dbReference type="RefSeq" id="WP_238243914.1">
    <property type="nucleotide sequence ID" value="NZ_BPQP01000028.1"/>
</dbReference>
<dbReference type="Proteomes" id="UP001055125">
    <property type="component" value="Unassembled WGS sequence"/>
</dbReference>
<evidence type="ECO:0000259" key="1">
    <source>
        <dbReference type="Pfam" id="PF12680"/>
    </source>
</evidence>
<dbReference type="InterPro" id="IPR032710">
    <property type="entry name" value="NTF2-like_dom_sf"/>
</dbReference>
<dbReference type="Pfam" id="PF12680">
    <property type="entry name" value="SnoaL_2"/>
    <property type="match status" value="1"/>
</dbReference>
<dbReference type="EMBL" id="BPQP01000028">
    <property type="protein sequence ID" value="GJD94750.1"/>
    <property type="molecule type" value="Genomic_DNA"/>
</dbReference>
<proteinExistence type="predicted"/>
<name>A0ABQ4RWJ2_9HYPH</name>
<keyword evidence="3" id="KW-1185">Reference proteome</keyword>
<organism evidence="2 3">
    <name type="scientific">Methylobacterium iners</name>
    <dbReference type="NCBI Taxonomy" id="418707"/>
    <lineage>
        <taxon>Bacteria</taxon>
        <taxon>Pseudomonadati</taxon>
        <taxon>Pseudomonadota</taxon>
        <taxon>Alphaproteobacteria</taxon>
        <taxon>Hyphomicrobiales</taxon>
        <taxon>Methylobacteriaceae</taxon>
        <taxon>Methylobacterium</taxon>
    </lineage>
</organism>
<evidence type="ECO:0000313" key="2">
    <source>
        <dbReference type="EMBL" id="GJD94750.1"/>
    </source>
</evidence>
<gene>
    <name evidence="2" type="ORF">OCOJLMKI_1954</name>
</gene>
<protein>
    <recommendedName>
        <fullName evidence="1">SnoaL-like domain-containing protein</fullName>
    </recommendedName>
</protein>
<evidence type="ECO:0000313" key="3">
    <source>
        <dbReference type="Proteomes" id="UP001055125"/>
    </source>
</evidence>
<feature type="domain" description="SnoaL-like" evidence="1">
    <location>
        <begin position="17"/>
        <end position="88"/>
    </location>
</feature>
<comment type="caution">
    <text evidence="2">The sequence shown here is derived from an EMBL/GenBank/DDBJ whole genome shotgun (WGS) entry which is preliminary data.</text>
</comment>
<sequence>MIKHDHPLAQEPEDLARLFNERANAGDVEGLVALYEPEAVLAAGAVVAEGHEAIRRFYADLLARKSEFPSVETLPAIRNGALAMTFARLPNGVLSVETARRQEGGGWRWVIDQLKIKPLPPEGQGAGTR</sequence>
<reference evidence="2" key="1">
    <citation type="journal article" date="2021" name="Front. Microbiol.">
        <title>Comprehensive Comparative Genomics and Phenotyping of Methylobacterium Species.</title>
        <authorList>
            <person name="Alessa O."/>
            <person name="Ogura Y."/>
            <person name="Fujitani Y."/>
            <person name="Takami H."/>
            <person name="Hayashi T."/>
            <person name="Sahin N."/>
            <person name="Tani A."/>
        </authorList>
    </citation>
    <scope>NUCLEOTIDE SEQUENCE</scope>
    <source>
        <strain evidence="2">DSM 19015</strain>
    </source>
</reference>
<dbReference type="SUPFAM" id="SSF54427">
    <property type="entry name" value="NTF2-like"/>
    <property type="match status" value="1"/>
</dbReference>
<reference evidence="2" key="2">
    <citation type="submission" date="2021-08" db="EMBL/GenBank/DDBJ databases">
        <authorList>
            <person name="Tani A."/>
            <person name="Ola A."/>
            <person name="Ogura Y."/>
            <person name="Katsura K."/>
            <person name="Hayashi T."/>
        </authorList>
    </citation>
    <scope>NUCLEOTIDE SEQUENCE</scope>
    <source>
        <strain evidence="2">DSM 19015</strain>
    </source>
</reference>
<dbReference type="InterPro" id="IPR037401">
    <property type="entry name" value="SnoaL-like"/>
</dbReference>
<dbReference type="Gene3D" id="3.10.450.50">
    <property type="match status" value="1"/>
</dbReference>
<accession>A0ABQ4RWJ2</accession>